<evidence type="ECO:0000313" key="2">
    <source>
        <dbReference type="Proteomes" id="UP000230423"/>
    </source>
</evidence>
<keyword evidence="2" id="KW-1185">Reference proteome</keyword>
<dbReference type="Proteomes" id="UP000230423">
    <property type="component" value="Unassembled WGS sequence"/>
</dbReference>
<organism evidence="1 2">
    <name type="scientific">Teladorsagia circumcincta</name>
    <name type="common">Brown stomach worm</name>
    <name type="synonym">Ostertagia circumcincta</name>
    <dbReference type="NCBI Taxonomy" id="45464"/>
    <lineage>
        <taxon>Eukaryota</taxon>
        <taxon>Metazoa</taxon>
        <taxon>Ecdysozoa</taxon>
        <taxon>Nematoda</taxon>
        <taxon>Chromadorea</taxon>
        <taxon>Rhabditida</taxon>
        <taxon>Rhabditina</taxon>
        <taxon>Rhabditomorpha</taxon>
        <taxon>Strongyloidea</taxon>
        <taxon>Trichostrongylidae</taxon>
        <taxon>Teladorsagia</taxon>
    </lineage>
</organism>
<reference evidence="1 2" key="1">
    <citation type="submission" date="2015-09" db="EMBL/GenBank/DDBJ databases">
        <title>Draft genome of the parasitic nematode Teladorsagia circumcincta isolate WARC Sus (inbred).</title>
        <authorList>
            <person name="Mitreva M."/>
        </authorList>
    </citation>
    <scope>NUCLEOTIDE SEQUENCE [LARGE SCALE GENOMIC DNA]</scope>
    <source>
        <strain evidence="1 2">S</strain>
    </source>
</reference>
<sequence>MIVKLVAQRVLDSVSLLMRPEPKMQSTPSMERISMAARFV</sequence>
<gene>
    <name evidence="1" type="ORF">TELCIR_14916</name>
</gene>
<protein>
    <submittedName>
        <fullName evidence="1">Uncharacterized protein</fullName>
    </submittedName>
</protein>
<name>A0A2G9U1A7_TELCI</name>
<dbReference type="AlphaFoldDB" id="A0A2G9U1A7"/>
<dbReference type="EMBL" id="KZ350848">
    <property type="protein sequence ID" value="PIO63482.1"/>
    <property type="molecule type" value="Genomic_DNA"/>
</dbReference>
<evidence type="ECO:0000313" key="1">
    <source>
        <dbReference type="EMBL" id="PIO63482.1"/>
    </source>
</evidence>
<accession>A0A2G9U1A7</accession>
<proteinExistence type="predicted"/>